<dbReference type="Proteomes" id="UP000293296">
    <property type="component" value="Chromosome"/>
</dbReference>
<name>A0A4P6HJA0_9BACT</name>
<dbReference type="OrthoDB" id="5459421at2"/>
<protein>
    <recommendedName>
        <fullName evidence="1">DUF6915 domain-containing protein</fullName>
    </recommendedName>
</protein>
<evidence type="ECO:0000259" key="1">
    <source>
        <dbReference type="Pfam" id="PF21866"/>
    </source>
</evidence>
<keyword evidence="3" id="KW-1185">Reference proteome</keyword>
<sequence length="96" mass="11399">MASFEQHCQETQNILGKRYEAVHKWLDEFFLVPPYGTRHRRLRHHEAGIREVERLFGLEAAKAARIHILMDLRMEGWRDGDPFPCDEAHFVDLGLW</sequence>
<dbReference type="KEGG" id="dcb:C3Y92_08540"/>
<evidence type="ECO:0000313" key="2">
    <source>
        <dbReference type="EMBL" id="QAZ67273.1"/>
    </source>
</evidence>
<dbReference type="InterPro" id="IPR054061">
    <property type="entry name" value="DUF6915"/>
</dbReference>
<dbReference type="AlphaFoldDB" id="A0A4P6HJA0"/>
<feature type="domain" description="DUF6915" evidence="1">
    <location>
        <begin position="6"/>
        <end position="68"/>
    </location>
</feature>
<reference evidence="2 3" key="1">
    <citation type="submission" date="2018-02" db="EMBL/GenBank/DDBJ databases">
        <title>Genome sequence of Desulfovibrio carbinolicus DSM 3852.</title>
        <authorList>
            <person name="Wilbanks E."/>
            <person name="Skennerton C.T."/>
            <person name="Orphan V.J."/>
        </authorList>
    </citation>
    <scope>NUCLEOTIDE SEQUENCE [LARGE SCALE GENOMIC DNA]</scope>
    <source>
        <strain evidence="2 3">DSM 3852</strain>
    </source>
</reference>
<accession>A0A4P6HJA0</accession>
<dbReference type="EMBL" id="CP026538">
    <property type="protein sequence ID" value="QAZ67273.1"/>
    <property type="molecule type" value="Genomic_DNA"/>
</dbReference>
<proteinExistence type="predicted"/>
<dbReference type="RefSeq" id="WP_129351704.1">
    <property type="nucleotide sequence ID" value="NZ_CP026538.1"/>
</dbReference>
<organism evidence="2 3">
    <name type="scientific">Solidesulfovibrio carbinolicus</name>
    <dbReference type="NCBI Taxonomy" id="296842"/>
    <lineage>
        <taxon>Bacteria</taxon>
        <taxon>Pseudomonadati</taxon>
        <taxon>Thermodesulfobacteriota</taxon>
        <taxon>Desulfovibrionia</taxon>
        <taxon>Desulfovibrionales</taxon>
        <taxon>Desulfovibrionaceae</taxon>
        <taxon>Solidesulfovibrio</taxon>
    </lineage>
</organism>
<evidence type="ECO:0000313" key="3">
    <source>
        <dbReference type="Proteomes" id="UP000293296"/>
    </source>
</evidence>
<gene>
    <name evidence="2" type="ORF">C3Y92_08540</name>
</gene>
<dbReference type="Pfam" id="PF21866">
    <property type="entry name" value="DUF6915"/>
    <property type="match status" value="1"/>
</dbReference>